<dbReference type="InterPro" id="IPR050428">
    <property type="entry name" value="TCS_sensor_his_kinase"/>
</dbReference>
<keyword evidence="8 16" id="KW-0418">Kinase</keyword>
<evidence type="ECO:0000256" key="1">
    <source>
        <dbReference type="ARBA" id="ARBA00000085"/>
    </source>
</evidence>
<name>A0A4R7JJB1_9GAMM</name>
<feature type="domain" description="HAMP" evidence="15">
    <location>
        <begin position="183"/>
        <end position="234"/>
    </location>
</feature>
<keyword evidence="9" id="KW-0067">ATP-binding</keyword>
<dbReference type="OrthoDB" id="9809567at2"/>
<dbReference type="InterPro" id="IPR004358">
    <property type="entry name" value="Sig_transdc_His_kin-like_C"/>
</dbReference>
<keyword evidence="6 13" id="KW-0812">Transmembrane</keyword>
<evidence type="ECO:0000256" key="9">
    <source>
        <dbReference type="ARBA" id="ARBA00022840"/>
    </source>
</evidence>
<gene>
    <name evidence="16" type="ORF">DES49_2765</name>
</gene>
<dbReference type="GO" id="GO:0005886">
    <property type="term" value="C:plasma membrane"/>
    <property type="evidence" value="ECO:0007669"/>
    <property type="project" value="TreeGrafter"/>
</dbReference>
<comment type="subcellular location">
    <subcellularLocation>
        <location evidence="2">Membrane</location>
    </subcellularLocation>
</comment>
<dbReference type="RefSeq" id="WP_133736995.1">
    <property type="nucleotide sequence ID" value="NZ_SOAX01000007.1"/>
</dbReference>
<dbReference type="InterPro" id="IPR005467">
    <property type="entry name" value="His_kinase_dom"/>
</dbReference>
<dbReference type="Gene3D" id="3.30.565.10">
    <property type="entry name" value="Histidine kinase-like ATPase, C-terminal domain"/>
    <property type="match status" value="1"/>
</dbReference>
<dbReference type="InterPro" id="IPR003660">
    <property type="entry name" value="HAMP_dom"/>
</dbReference>
<evidence type="ECO:0000259" key="14">
    <source>
        <dbReference type="PROSITE" id="PS50109"/>
    </source>
</evidence>
<dbReference type="EC" id="2.7.13.3" evidence="3"/>
<dbReference type="InterPro" id="IPR003661">
    <property type="entry name" value="HisK_dim/P_dom"/>
</dbReference>
<dbReference type="EMBL" id="SOAX01000007">
    <property type="protein sequence ID" value="TDT37805.1"/>
    <property type="molecule type" value="Genomic_DNA"/>
</dbReference>
<keyword evidence="5" id="KW-0808">Transferase</keyword>
<dbReference type="PANTHER" id="PTHR45436">
    <property type="entry name" value="SENSOR HISTIDINE KINASE YKOH"/>
    <property type="match status" value="1"/>
</dbReference>
<evidence type="ECO:0000313" key="17">
    <source>
        <dbReference type="Proteomes" id="UP000295830"/>
    </source>
</evidence>
<dbReference type="AlphaFoldDB" id="A0A4R7JJB1"/>
<feature type="domain" description="Histidine kinase" evidence="14">
    <location>
        <begin position="242"/>
        <end position="444"/>
    </location>
</feature>
<dbReference type="SMART" id="SM00387">
    <property type="entry name" value="HATPase_c"/>
    <property type="match status" value="1"/>
</dbReference>
<evidence type="ECO:0000256" key="8">
    <source>
        <dbReference type="ARBA" id="ARBA00022777"/>
    </source>
</evidence>
<dbReference type="PRINTS" id="PR00344">
    <property type="entry name" value="BCTRLSENSOR"/>
</dbReference>
<dbReference type="SUPFAM" id="SSF47384">
    <property type="entry name" value="Homodimeric domain of signal transducing histidine kinase"/>
    <property type="match status" value="1"/>
</dbReference>
<keyword evidence="17" id="KW-1185">Reference proteome</keyword>
<feature type="transmembrane region" description="Helical" evidence="13">
    <location>
        <begin position="159"/>
        <end position="182"/>
    </location>
</feature>
<dbReference type="Pfam" id="PF02518">
    <property type="entry name" value="HATPase_c"/>
    <property type="match status" value="1"/>
</dbReference>
<dbReference type="InterPro" id="IPR058619">
    <property type="entry name" value="PhoQ/CarS-like_HATPase"/>
</dbReference>
<evidence type="ECO:0000256" key="11">
    <source>
        <dbReference type="ARBA" id="ARBA00023012"/>
    </source>
</evidence>
<evidence type="ECO:0000256" key="12">
    <source>
        <dbReference type="ARBA" id="ARBA00023136"/>
    </source>
</evidence>
<proteinExistence type="predicted"/>
<evidence type="ECO:0000313" key="16">
    <source>
        <dbReference type="EMBL" id="TDT37805.1"/>
    </source>
</evidence>
<keyword evidence="12 13" id="KW-0472">Membrane</keyword>
<dbReference type="GO" id="GO:0000155">
    <property type="term" value="F:phosphorelay sensor kinase activity"/>
    <property type="evidence" value="ECO:0007669"/>
    <property type="project" value="InterPro"/>
</dbReference>
<comment type="catalytic activity">
    <reaction evidence="1">
        <text>ATP + protein L-histidine = ADP + protein N-phospho-L-histidine.</text>
        <dbReference type="EC" id="2.7.13.3"/>
    </reaction>
</comment>
<dbReference type="PROSITE" id="PS50885">
    <property type="entry name" value="HAMP"/>
    <property type="match status" value="1"/>
</dbReference>
<evidence type="ECO:0000256" key="7">
    <source>
        <dbReference type="ARBA" id="ARBA00022741"/>
    </source>
</evidence>
<accession>A0A4R7JJB1</accession>
<dbReference type="PROSITE" id="PS50109">
    <property type="entry name" value="HIS_KIN"/>
    <property type="match status" value="1"/>
</dbReference>
<comment type="caution">
    <text evidence="16">The sequence shown here is derived from an EMBL/GenBank/DDBJ whole genome shotgun (WGS) entry which is preliminary data.</text>
</comment>
<keyword evidence="4" id="KW-0597">Phosphoprotein</keyword>
<dbReference type="PANTHER" id="PTHR45436:SF5">
    <property type="entry name" value="SENSOR HISTIDINE KINASE TRCS"/>
    <property type="match status" value="1"/>
</dbReference>
<reference evidence="16 17" key="1">
    <citation type="submission" date="2019-03" db="EMBL/GenBank/DDBJ databases">
        <title>Genomic Encyclopedia of Type Strains, Phase IV (KMG-IV): sequencing the most valuable type-strain genomes for metagenomic binning, comparative biology and taxonomic classification.</title>
        <authorList>
            <person name="Goeker M."/>
        </authorList>
    </citation>
    <scope>NUCLEOTIDE SEQUENCE [LARGE SCALE GENOMIC DNA]</scope>
    <source>
        <strain evidence="16 17">DSM 15505</strain>
    </source>
</reference>
<keyword evidence="11" id="KW-0902">Two-component regulatory system</keyword>
<dbReference type="Gene3D" id="1.10.287.130">
    <property type="match status" value="1"/>
</dbReference>
<protein>
    <recommendedName>
        <fullName evidence="3">histidine kinase</fullName>
        <ecNumber evidence="3">2.7.13.3</ecNumber>
    </recommendedName>
</protein>
<evidence type="ECO:0000256" key="2">
    <source>
        <dbReference type="ARBA" id="ARBA00004370"/>
    </source>
</evidence>
<evidence type="ECO:0000256" key="4">
    <source>
        <dbReference type="ARBA" id="ARBA00022553"/>
    </source>
</evidence>
<dbReference type="CDD" id="cd16954">
    <property type="entry name" value="HATPase_PhoQ-like"/>
    <property type="match status" value="1"/>
</dbReference>
<dbReference type="Proteomes" id="UP000295830">
    <property type="component" value="Unassembled WGS sequence"/>
</dbReference>
<evidence type="ECO:0000256" key="6">
    <source>
        <dbReference type="ARBA" id="ARBA00022692"/>
    </source>
</evidence>
<evidence type="ECO:0000256" key="10">
    <source>
        <dbReference type="ARBA" id="ARBA00022989"/>
    </source>
</evidence>
<dbReference type="InterPro" id="IPR036097">
    <property type="entry name" value="HisK_dim/P_sf"/>
</dbReference>
<sequence length="446" mass="50033">MPWIDLNRSIRRTLLIVLLPAAIALMGAAWVIHGALLERMARSFVEDRLREEVGFLKHRINQADGSIEALSTGDYFEEVFHHAFAVRVGSRQYVSLGPWKSLLGPLLEESSTGFIRQTESAGEISDYLAYRETFEVGGREAVIVVAEDLSRIDTSQRELHIWTAVVSAVLLGLLVLVIWMGIRLSLASVTTLQTALKELQQGERERLDIETPAEFQQLVRQLNQLLETLDQRLIRSREALANLSHSIKTPITAVRQVLEEREQHLDWDMRRQLAQRLSDIDGQLETEMRRSRFAGAQAGKGAAPVSQARELIWMLGQLYPDKAFELETDLSDERRWPIEEYDLNEVLGNILDNAGKWAVSSVVLSLKEDETGLVIEVSDDGPGIAPKEFPTLGTRGQRLDEQASGHGLGLAIVRDVVLRYDGWVTFDASDTGGLRVRVVLPERVSL</sequence>
<evidence type="ECO:0000256" key="13">
    <source>
        <dbReference type="SAM" id="Phobius"/>
    </source>
</evidence>
<dbReference type="InterPro" id="IPR036890">
    <property type="entry name" value="HATPase_C_sf"/>
</dbReference>
<evidence type="ECO:0000256" key="3">
    <source>
        <dbReference type="ARBA" id="ARBA00012438"/>
    </source>
</evidence>
<organism evidence="16 17">
    <name type="scientific">Halospina denitrificans</name>
    <dbReference type="NCBI Taxonomy" id="332522"/>
    <lineage>
        <taxon>Bacteria</taxon>
        <taxon>Pseudomonadati</taxon>
        <taxon>Pseudomonadota</taxon>
        <taxon>Gammaproteobacteria</taxon>
        <taxon>Halospina</taxon>
    </lineage>
</organism>
<keyword evidence="10 13" id="KW-1133">Transmembrane helix</keyword>
<dbReference type="CDD" id="cd00082">
    <property type="entry name" value="HisKA"/>
    <property type="match status" value="1"/>
</dbReference>
<evidence type="ECO:0000256" key="5">
    <source>
        <dbReference type="ARBA" id="ARBA00022679"/>
    </source>
</evidence>
<evidence type="ECO:0000259" key="15">
    <source>
        <dbReference type="PROSITE" id="PS50885"/>
    </source>
</evidence>
<dbReference type="InterPro" id="IPR003594">
    <property type="entry name" value="HATPase_dom"/>
</dbReference>
<keyword evidence="7" id="KW-0547">Nucleotide-binding</keyword>
<dbReference type="SUPFAM" id="SSF55874">
    <property type="entry name" value="ATPase domain of HSP90 chaperone/DNA topoisomerase II/histidine kinase"/>
    <property type="match status" value="1"/>
</dbReference>